<name>A0A1B6G7G9_9HEMI</name>
<dbReference type="EMBL" id="GECZ01011383">
    <property type="protein sequence ID" value="JAS58386.1"/>
    <property type="molecule type" value="Transcribed_RNA"/>
</dbReference>
<dbReference type="SUPFAM" id="SSF81383">
    <property type="entry name" value="F-box domain"/>
    <property type="match status" value="1"/>
</dbReference>
<evidence type="ECO:0000259" key="1">
    <source>
        <dbReference type="PROSITE" id="PS50181"/>
    </source>
</evidence>
<dbReference type="InterPro" id="IPR001810">
    <property type="entry name" value="F-box_dom"/>
</dbReference>
<accession>A0A1B6G7G9</accession>
<proteinExistence type="predicted"/>
<dbReference type="AlphaFoldDB" id="A0A1B6G7G9"/>
<reference evidence="2" key="1">
    <citation type="submission" date="2015-11" db="EMBL/GenBank/DDBJ databases">
        <title>De novo transcriptome assembly of four potential Pierce s Disease insect vectors from Arizona vineyards.</title>
        <authorList>
            <person name="Tassone E.E."/>
        </authorList>
    </citation>
    <scope>NUCLEOTIDE SEQUENCE</scope>
</reference>
<dbReference type="PROSITE" id="PS50181">
    <property type="entry name" value="FBOX"/>
    <property type="match status" value="1"/>
</dbReference>
<gene>
    <name evidence="2" type="ORF">g.24248</name>
</gene>
<organism evidence="2">
    <name type="scientific">Cuerna arida</name>
    <dbReference type="NCBI Taxonomy" id="1464854"/>
    <lineage>
        <taxon>Eukaryota</taxon>
        <taxon>Metazoa</taxon>
        <taxon>Ecdysozoa</taxon>
        <taxon>Arthropoda</taxon>
        <taxon>Hexapoda</taxon>
        <taxon>Insecta</taxon>
        <taxon>Pterygota</taxon>
        <taxon>Neoptera</taxon>
        <taxon>Paraneoptera</taxon>
        <taxon>Hemiptera</taxon>
        <taxon>Auchenorrhyncha</taxon>
        <taxon>Membracoidea</taxon>
        <taxon>Cicadellidae</taxon>
        <taxon>Cicadellinae</taxon>
        <taxon>Proconiini</taxon>
        <taxon>Cuerna</taxon>
    </lineage>
</organism>
<feature type="domain" description="F-box" evidence="1">
    <location>
        <begin position="1"/>
        <end position="44"/>
    </location>
</feature>
<sequence length="412" mass="47969">MFDILPTELVEEILLYSSVKDIHSVFSAFNKKYSSLSDYFWKQVCLKEDFTQAYITQEWSECFQSGMNKKLGYYVHLQDVPAGILEHVYLRTLIIRDIIEWKNKYIIYYVTDDNKFITIKEITSNNGILFKDEFIIVQNDDNVSIYKYNCSSEVNNYEHYKTLPEKINDIFGICTQYCAAYNHNKKVFSLYKFCDGTTQTVPLPSDVKFLINKFFNPGKFAISFVSFNEGYRVRVFDISTCSWTLDLVCFSSTGITNDPNIWFGTNFIGCCDVSYRLRGIYFGPFKVWNNTGKLLLQIDIEPSQKNYLRCFFTEDNILLTTSDGVITIFDSDGNWTLQFYLGVTFSDIQLTSGHLFLVLTEGKETADIYDWSMCHNLYTIKLAKQRNKALCGDFLYCPINSENKTYEVIKFC</sequence>
<evidence type="ECO:0000313" key="2">
    <source>
        <dbReference type="EMBL" id="JAS58386.1"/>
    </source>
</evidence>
<protein>
    <recommendedName>
        <fullName evidence="1">F-box domain-containing protein</fullName>
    </recommendedName>
</protein>
<dbReference type="InterPro" id="IPR036047">
    <property type="entry name" value="F-box-like_dom_sf"/>
</dbReference>